<feature type="region of interest" description="Disordered" evidence="1">
    <location>
        <begin position="515"/>
        <end position="535"/>
    </location>
</feature>
<name>A0A198A994_9BACL</name>
<dbReference type="InterPro" id="IPR008557">
    <property type="entry name" value="PhoX"/>
</dbReference>
<dbReference type="PANTHER" id="PTHR35399">
    <property type="entry name" value="SLR8030 PROTEIN"/>
    <property type="match status" value="1"/>
</dbReference>
<evidence type="ECO:0000313" key="4">
    <source>
        <dbReference type="Proteomes" id="UP000078454"/>
    </source>
</evidence>
<dbReference type="STRING" id="1850517.A8708_15750"/>
<dbReference type="Pfam" id="PF05787">
    <property type="entry name" value="PhoX"/>
    <property type="match status" value="1"/>
</dbReference>
<comment type="caution">
    <text evidence="3">The sequence shown here is derived from an EMBL/GenBank/DDBJ whole genome shotgun (WGS) entry which is preliminary data.</text>
</comment>
<proteinExistence type="predicted"/>
<evidence type="ECO:0000256" key="2">
    <source>
        <dbReference type="SAM" id="Phobius"/>
    </source>
</evidence>
<dbReference type="PROSITE" id="PS51318">
    <property type="entry name" value="TAT"/>
    <property type="match status" value="1"/>
</dbReference>
<dbReference type="SUPFAM" id="SSF63829">
    <property type="entry name" value="Calcium-dependent phosphotriesterase"/>
    <property type="match status" value="1"/>
</dbReference>
<accession>A0A198A994</accession>
<sequence>MDSKKTISRRHFLQYLGLSAVSIASTYTGLGAFTQRASAAGTNDAYEQLPEIFNPTLHTATDADQLLLSNGFSYGVLAAYGDTINNNGDTFGFNSSYTSFFPFPNSSKEAFLWVNHESAQYPWLMDRSKSIEWKQQKQLLYDQGGSLLHVKKDAFGSWKLVDDSPLARRITGLTPIELTGPARGTSAVNGGTLVQGTFANRGGSKTLWNTQLTGENYFEATCRDAGLALSHYGWIVEIDPFNNKRKPVKHTALGRFHHGSTAMTINASNQVVVYMGEDSPSGFVYKFVSKGTWRDGQDTENLLTEGILYAADFIQGRWVELSLSNVRKMLTSFTYQAPESMYKSKEVLLAQFASQSDVLTYANEAAQIIGATPCDRPAVLTLHPTDKSVYIAYTQNTSRGNLHGQIVRLKEKGSTSFEFETFLAGGRQSGFSSPASLTFDRNGNLWVGSDLSPDQLNTGAWSEFKNNGMYLIHRSGAANLTKQLASAPTEAALSGVSFTELQDTIFLTVNHPGSTGAETGKPTSQWQHKFGDQNPRSAVVTITR</sequence>
<feature type="compositionally biased region" description="Polar residues" evidence="1">
    <location>
        <begin position="515"/>
        <end position="527"/>
    </location>
</feature>
<dbReference type="Proteomes" id="UP000078454">
    <property type="component" value="Unassembled WGS sequence"/>
</dbReference>
<gene>
    <name evidence="3" type="ORF">A8708_15750</name>
</gene>
<keyword evidence="2" id="KW-0472">Membrane</keyword>
<keyword evidence="4" id="KW-1185">Reference proteome</keyword>
<dbReference type="EMBL" id="LYPB01000071">
    <property type="protein sequence ID" value="OAS17675.1"/>
    <property type="molecule type" value="Genomic_DNA"/>
</dbReference>
<evidence type="ECO:0000256" key="1">
    <source>
        <dbReference type="SAM" id="MobiDB-lite"/>
    </source>
</evidence>
<evidence type="ECO:0008006" key="5">
    <source>
        <dbReference type="Google" id="ProtNLM"/>
    </source>
</evidence>
<reference evidence="3 4" key="1">
    <citation type="submission" date="2016-05" db="EMBL/GenBank/DDBJ databases">
        <title>Paenibacillus sp. 1ZS3-15 nov., isolated from the rhizosphere soil.</title>
        <authorList>
            <person name="Zhang X.X."/>
            <person name="Zhang J."/>
        </authorList>
    </citation>
    <scope>NUCLEOTIDE SEQUENCE [LARGE SCALE GENOMIC DNA]</scope>
    <source>
        <strain evidence="3 4">1ZS3-15</strain>
    </source>
</reference>
<dbReference type="RefSeq" id="WP_068665644.1">
    <property type="nucleotide sequence ID" value="NZ_LYPB01000071.1"/>
</dbReference>
<keyword evidence="2" id="KW-0812">Transmembrane</keyword>
<keyword evidence="2" id="KW-1133">Transmembrane helix</keyword>
<feature type="transmembrane region" description="Helical" evidence="2">
    <location>
        <begin position="12"/>
        <end position="33"/>
    </location>
</feature>
<dbReference type="PANTHER" id="PTHR35399:SF2">
    <property type="entry name" value="DUF839 DOMAIN-CONTAINING PROTEIN"/>
    <property type="match status" value="1"/>
</dbReference>
<dbReference type="InterPro" id="IPR006311">
    <property type="entry name" value="TAT_signal"/>
</dbReference>
<protein>
    <recommendedName>
        <fullName evidence="5">Phosphatase</fullName>
    </recommendedName>
</protein>
<evidence type="ECO:0000313" key="3">
    <source>
        <dbReference type="EMBL" id="OAS17675.1"/>
    </source>
</evidence>
<dbReference type="AlphaFoldDB" id="A0A198A994"/>
<organism evidence="3 4">
    <name type="scientific">Paenibacillus oryzisoli</name>
    <dbReference type="NCBI Taxonomy" id="1850517"/>
    <lineage>
        <taxon>Bacteria</taxon>
        <taxon>Bacillati</taxon>
        <taxon>Bacillota</taxon>
        <taxon>Bacilli</taxon>
        <taxon>Bacillales</taxon>
        <taxon>Paenibacillaceae</taxon>
        <taxon>Paenibacillus</taxon>
    </lineage>
</organism>